<evidence type="ECO:0000256" key="1">
    <source>
        <dbReference type="SAM" id="Phobius"/>
    </source>
</evidence>
<keyword evidence="1" id="KW-0812">Transmembrane</keyword>
<keyword evidence="1" id="KW-0472">Membrane</keyword>
<keyword evidence="4" id="KW-1185">Reference proteome</keyword>
<keyword evidence="1" id="KW-1133">Transmembrane helix</keyword>
<name>A0ABD3PA76_9STRA</name>
<dbReference type="AlphaFoldDB" id="A0ABD3PA76"/>
<feature type="chain" id="PRO_5044776401" evidence="2">
    <location>
        <begin position="20"/>
        <end position="281"/>
    </location>
</feature>
<dbReference type="EMBL" id="JABMIG020000232">
    <property type="protein sequence ID" value="KAL3784619.1"/>
    <property type="molecule type" value="Genomic_DNA"/>
</dbReference>
<gene>
    <name evidence="3" type="ORF">HJC23_007075</name>
</gene>
<proteinExistence type="predicted"/>
<evidence type="ECO:0000313" key="4">
    <source>
        <dbReference type="Proteomes" id="UP001516023"/>
    </source>
</evidence>
<protein>
    <submittedName>
        <fullName evidence="3">Uncharacterized protein</fullName>
    </submittedName>
</protein>
<evidence type="ECO:0000313" key="3">
    <source>
        <dbReference type="EMBL" id="KAL3784619.1"/>
    </source>
</evidence>
<accession>A0ABD3PA76</accession>
<feature type="signal peptide" evidence="2">
    <location>
        <begin position="1"/>
        <end position="19"/>
    </location>
</feature>
<evidence type="ECO:0000256" key="2">
    <source>
        <dbReference type="SAM" id="SignalP"/>
    </source>
</evidence>
<keyword evidence="2" id="KW-0732">Signal</keyword>
<comment type="caution">
    <text evidence="3">The sequence shown here is derived from an EMBL/GenBank/DDBJ whole genome shotgun (WGS) entry which is preliminary data.</text>
</comment>
<sequence length="281" mass="29806">MKSILSLGIAAITVAAVSAETTIAVLEFGKGGSVRRTSANDESTPAGVASFFNAMHRPSKSHQQHAGMSLVPDIFNRADAGIVVGFSGVGVESMSTAMKLIGEGAADVVGHLSITGSGTDVIKRASKDVEAVAEKDEIGRRLHATAEKALEGGMHVVSITVTDESAAAEADEQLERMLRTLKAKAAQNDMTFIVHLVVDTPSYRRRLEDVNNNQQDDAVNQAASSSYYGQKTMVEIQNFNVIAWTAVGLVVLVFFVMSNFIAMPLMPDTLLHGEAAKIGTD</sequence>
<feature type="transmembrane region" description="Helical" evidence="1">
    <location>
        <begin position="241"/>
        <end position="262"/>
    </location>
</feature>
<organism evidence="3 4">
    <name type="scientific">Cyclotella cryptica</name>
    <dbReference type="NCBI Taxonomy" id="29204"/>
    <lineage>
        <taxon>Eukaryota</taxon>
        <taxon>Sar</taxon>
        <taxon>Stramenopiles</taxon>
        <taxon>Ochrophyta</taxon>
        <taxon>Bacillariophyta</taxon>
        <taxon>Coscinodiscophyceae</taxon>
        <taxon>Thalassiosirophycidae</taxon>
        <taxon>Stephanodiscales</taxon>
        <taxon>Stephanodiscaceae</taxon>
        <taxon>Cyclotella</taxon>
    </lineage>
</organism>
<reference evidence="3 4" key="1">
    <citation type="journal article" date="2020" name="G3 (Bethesda)">
        <title>Improved Reference Genome for Cyclotella cryptica CCMP332, a Model for Cell Wall Morphogenesis, Salinity Adaptation, and Lipid Production in Diatoms (Bacillariophyta).</title>
        <authorList>
            <person name="Roberts W.R."/>
            <person name="Downey K.M."/>
            <person name="Ruck E.C."/>
            <person name="Traller J.C."/>
            <person name="Alverson A.J."/>
        </authorList>
    </citation>
    <scope>NUCLEOTIDE SEQUENCE [LARGE SCALE GENOMIC DNA]</scope>
    <source>
        <strain evidence="3 4">CCMP332</strain>
    </source>
</reference>
<dbReference type="Proteomes" id="UP001516023">
    <property type="component" value="Unassembled WGS sequence"/>
</dbReference>